<evidence type="ECO:0000313" key="9">
    <source>
        <dbReference type="EMBL" id="KZT55432.1"/>
    </source>
</evidence>
<dbReference type="FunCoup" id="A0A165ESA8">
    <property type="interactions" value="7"/>
</dbReference>
<dbReference type="AlphaFoldDB" id="A0A165ESA8"/>
<evidence type="ECO:0000256" key="2">
    <source>
        <dbReference type="ARBA" id="ARBA00009360"/>
    </source>
</evidence>
<evidence type="ECO:0000256" key="1">
    <source>
        <dbReference type="ARBA" id="ARBA00004173"/>
    </source>
</evidence>
<dbReference type="OrthoDB" id="2098203at2759"/>
<dbReference type="GO" id="GO:0005840">
    <property type="term" value="C:ribosome"/>
    <property type="evidence" value="ECO:0007669"/>
    <property type="project" value="UniProtKB-KW"/>
</dbReference>
<protein>
    <recommendedName>
        <fullName evidence="7">Large ribosomal subunit protein mL40</fullName>
    </recommendedName>
</protein>
<evidence type="ECO:0000256" key="5">
    <source>
        <dbReference type="ARBA" id="ARBA00023128"/>
    </source>
</evidence>
<evidence type="ECO:0000256" key="7">
    <source>
        <dbReference type="ARBA" id="ARBA00035192"/>
    </source>
</evidence>
<dbReference type="Gene3D" id="6.10.250.3440">
    <property type="match status" value="1"/>
</dbReference>
<evidence type="ECO:0000256" key="4">
    <source>
        <dbReference type="ARBA" id="ARBA00022980"/>
    </source>
</evidence>
<keyword evidence="4" id="KW-0689">Ribosomal protein</keyword>
<comment type="similarity">
    <text evidence="2">Belongs to the mitochondrion-specific ribosomal protein mL40 family.</text>
</comment>
<dbReference type="InterPro" id="IPR019192">
    <property type="entry name" value="Ribosomal_mL40"/>
</dbReference>
<name>A0A165ESA8_9BASI</name>
<accession>A0A165ESA8</accession>
<dbReference type="InterPro" id="IPR042831">
    <property type="entry name" value="Ribosomal_mL40_fung"/>
</dbReference>
<dbReference type="PANTHER" id="PTHR39150">
    <property type="entry name" value="54S RIBOSOMAL PROTEIN L28, MITOCHONDRIAL"/>
    <property type="match status" value="1"/>
</dbReference>
<organism evidence="9 10">
    <name type="scientific">Calocera cornea HHB12733</name>
    <dbReference type="NCBI Taxonomy" id="1353952"/>
    <lineage>
        <taxon>Eukaryota</taxon>
        <taxon>Fungi</taxon>
        <taxon>Dikarya</taxon>
        <taxon>Basidiomycota</taxon>
        <taxon>Agaricomycotina</taxon>
        <taxon>Dacrymycetes</taxon>
        <taxon>Dacrymycetales</taxon>
        <taxon>Dacrymycetaceae</taxon>
        <taxon>Calocera</taxon>
    </lineage>
</organism>
<dbReference type="STRING" id="1353952.A0A165ESA8"/>
<dbReference type="GO" id="GO:0003735">
    <property type="term" value="F:structural constituent of ribosome"/>
    <property type="evidence" value="ECO:0007669"/>
    <property type="project" value="InterPro"/>
</dbReference>
<feature type="region of interest" description="Disordered" evidence="8">
    <location>
        <begin position="171"/>
        <end position="193"/>
    </location>
</feature>
<dbReference type="EMBL" id="KV423995">
    <property type="protein sequence ID" value="KZT55432.1"/>
    <property type="molecule type" value="Genomic_DNA"/>
</dbReference>
<keyword evidence="6" id="KW-0687">Ribonucleoprotein</keyword>
<dbReference type="GO" id="GO:0005739">
    <property type="term" value="C:mitochondrion"/>
    <property type="evidence" value="ECO:0007669"/>
    <property type="project" value="UniProtKB-SubCell"/>
</dbReference>
<evidence type="ECO:0000256" key="3">
    <source>
        <dbReference type="ARBA" id="ARBA00022946"/>
    </source>
</evidence>
<comment type="subcellular location">
    <subcellularLocation>
        <location evidence="1">Mitochondrion</location>
    </subcellularLocation>
</comment>
<evidence type="ECO:0000256" key="6">
    <source>
        <dbReference type="ARBA" id="ARBA00023274"/>
    </source>
</evidence>
<keyword evidence="10" id="KW-1185">Reference proteome</keyword>
<sequence>MFNTYLRVRPQRVLAIPSVLTRSYAAKARTGKRGERPTGDQRINIMKHALYPPVPMGRKGPSPIGTYRSDVRKLLEVVIPGAEVHETITRAWMLHQRELREAREEDLRRKFECMKEALDELERVDDKLYKMAIYKPNVRKLTEEEREAMKGVRGHAARRAVEAKNERLFPRELRLPTDTPRRDGWDHDWKAKQ</sequence>
<dbReference type="GO" id="GO:0032543">
    <property type="term" value="P:mitochondrial translation"/>
    <property type="evidence" value="ECO:0007669"/>
    <property type="project" value="InterPro"/>
</dbReference>
<dbReference type="PANTHER" id="PTHR39150:SF1">
    <property type="entry name" value="LARGE RIBOSOMAL SUBUNIT PROTEIN ML40"/>
    <property type="match status" value="1"/>
</dbReference>
<proteinExistence type="inferred from homology"/>
<dbReference type="Pfam" id="PF09812">
    <property type="entry name" value="MRP-L28"/>
    <property type="match status" value="1"/>
</dbReference>
<dbReference type="InParanoid" id="A0A165ESA8"/>
<keyword evidence="5" id="KW-0496">Mitochondrion</keyword>
<gene>
    <name evidence="9" type="ORF">CALCODRAFT_437232</name>
</gene>
<evidence type="ECO:0000256" key="8">
    <source>
        <dbReference type="SAM" id="MobiDB-lite"/>
    </source>
</evidence>
<evidence type="ECO:0000313" key="10">
    <source>
        <dbReference type="Proteomes" id="UP000076842"/>
    </source>
</evidence>
<reference evidence="9 10" key="1">
    <citation type="journal article" date="2016" name="Mol. Biol. Evol.">
        <title>Comparative Genomics of Early-Diverging Mushroom-Forming Fungi Provides Insights into the Origins of Lignocellulose Decay Capabilities.</title>
        <authorList>
            <person name="Nagy L.G."/>
            <person name="Riley R."/>
            <person name="Tritt A."/>
            <person name="Adam C."/>
            <person name="Daum C."/>
            <person name="Floudas D."/>
            <person name="Sun H."/>
            <person name="Yadav J.S."/>
            <person name="Pangilinan J."/>
            <person name="Larsson K.H."/>
            <person name="Matsuura K."/>
            <person name="Barry K."/>
            <person name="Labutti K."/>
            <person name="Kuo R."/>
            <person name="Ohm R.A."/>
            <person name="Bhattacharya S.S."/>
            <person name="Shirouzu T."/>
            <person name="Yoshinaga Y."/>
            <person name="Martin F.M."/>
            <person name="Grigoriev I.V."/>
            <person name="Hibbett D.S."/>
        </authorList>
    </citation>
    <scope>NUCLEOTIDE SEQUENCE [LARGE SCALE GENOMIC DNA]</scope>
    <source>
        <strain evidence="9 10">HHB12733</strain>
    </source>
</reference>
<keyword evidence="3" id="KW-0809">Transit peptide</keyword>
<dbReference type="GO" id="GO:1990904">
    <property type="term" value="C:ribonucleoprotein complex"/>
    <property type="evidence" value="ECO:0007669"/>
    <property type="project" value="UniProtKB-KW"/>
</dbReference>
<dbReference type="Proteomes" id="UP000076842">
    <property type="component" value="Unassembled WGS sequence"/>
</dbReference>